<name>A0AB73T1W3_9FIRM</name>
<dbReference type="InterPro" id="IPR036514">
    <property type="entry name" value="SGNH_hydro_sf"/>
</dbReference>
<dbReference type="AlphaFoldDB" id="A0AB73T1W3"/>
<proteinExistence type="predicted"/>
<evidence type="ECO:0000313" key="2">
    <source>
        <dbReference type="EMBL" id="PWJ74414.1"/>
    </source>
</evidence>
<dbReference type="EMBL" id="QGGY01000009">
    <property type="protein sequence ID" value="PWJ74414.1"/>
    <property type="molecule type" value="Genomic_DNA"/>
</dbReference>
<feature type="compositionally biased region" description="Polar residues" evidence="1">
    <location>
        <begin position="36"/>
        <end position="58"/>
    </location>
</feature>
<dbReference type="Gene3D" id="3.40.50.1110">
    <property type="entry name" value="SGNH hydrolase"/>
    <property type="match status" value="1"/>
</dbReference>
<comment type="caution">
    <text evidence="2">The sequence shown here is derived from an EMBL/GenBank/DDBJ whole genome shotgun (WGS) entry which is preliminary data.</text>
</comment>
<evidence type="ECO:0000256" key="1">
    <source>
        <dbReference type="SAM" id="MobiDB-lite"/>
    </source>
</evidence>
<gene>
    <name evidence="2" type="ORF">C7383_109150</name>
</gene>
<dbReference type="SUPFAM" id="SSF52266">
    <property type="entry name" value="SGNH hydrolase"/>
    <property type="match status" value="1"/>
</dbReference>
<accession>A0AB73T1W3</accession>
<sequence length="237" mass="26356">MAFITVLIIALLAFTAYLTIFMRKDESTDRAASESAALSSPDGQAQNKNGPDSSSIDGNQGGNGSAAMPEHRFIFVGDSRTVGMQEAVKSFYPEDRCMFDAKSGEGYVWFRDTGMAQLESFISEAPDCPVILNLGVNDYKNINEYIELYQELFSSHPDTDFYIMSVNPVMDELCPAISNKIICDFNDKMKESFPDRYLDCYTYLLSTSLETMDGLHYTENTYIAIHDYVVGKLGAGS</sequence>
<reference evidence="2 3" key="1">
    <citation type="submission" date="2018-05" db="EMBL/GenBank/DDBJ databases">
        <authorList>
            <person name="Goeker M."/>
            <person name="Huntemann M."/>
            <person name="Clum A."/>
            <person name="Pillay M."/>
            <person name="Palaniappan K."/>
            <person name="Varghese N."/>
            <person name="Mikhailova N."/>
            <person name="Stamatis D."/>
            <person name="Reddy T."/>
            <person name="Daum C."/>
            <person name="Shapiro N."/>
            <person name="Ivanova N."/>
            <person name="Kyrpides N."/>
            <person name="Woyke T."/>
        </authorList>
    </citation>
    <scope>NUCLEOTIDE SEQUENCE [LARGE SCALE GENOMIC DNA]</scope>
    <source>
        <strain evidence="2 3">DSM 26524</strain>
    </source>
</reference>
<keyword evidence="3" id="KW-1185">Reference proteome</keyword>
<protein>
    <recommendedName>
        <fullName evidence="4">SGNH hydrolase-type esterase domain-containing protein</fullName>
    </recommendedName>
</protein>
<evidence type="ECO:0000313" key="3">
    <source>
        <dbReference type="Proteomes" id="UP000245412"/>
    </source>
</evidence>
<feature type="region of interest" description="Disordered" evidence="1">
    <location>
        <begin position="32"/>
        <end position="66"/>
    </location>
</feature>
<dbReference type="Proteomes" id="UP000245412">
    <property type="component" value="Unassembled WGS sequence"/>
</dbReference>
<organism evidence="2 3">
    <name type="scientific">Murimonas intestini</name>
    <dbReference type="NCBI Taxonomy" id="1337051"/>
    <lineage>
        <taxon>Bacteria</taxon>
        <taxon>Bacillati</taxon>
        <taxon>Bacillota</taxon>
        <taxon>Clostridia</taxon>
        <taxon>Lachnospirales</taxon>
        <taxon>Lachnospiraceae</taxon>
        <taxon>Murimonas</taxon>
    </lineage>
</organism>
<evidence type="ECO:0008006" key="4">
    <source>
        <dbReference type="Google" id="ProtNLM"/>
    </source>
</evidence>
<dbReference type="CDD" id="cd00229">
    <property type="entry name" value="SGNH_hydrolase"/>
    <property type="match status" value="1"/>
</dbReference>